<evidence type="ECO:0000256" key="3">
    <source>
        <dbReference type="ARBA" id="ARBA00022801"/>
    </source>
</evidence>
<comment type="caution">
    <text evidence="7">The sequence shown here is derived from an EMBL/GenBank/DDBJ whole genome shotgun (WGS) entry which is preliminary data.</text>
</comment>
<dbReference type="AlphaFoldDB" id="A0A537J5T5"/>
<name>A0A537J5T5_9BACT</name>
<dbReference type="Pfam" id="PF07687">
    <property type="entry name" value="M20_dimer"/>
    <property type="match status" value="1"/>
</dbReference>
<sequence>MICAGSTNRNIPNRSRGGRLLPSSVRASVDRNQEAFLTDLRRFVETESPTVDKAACDRAGGYLAGLFAEYAQAEIIRHPQRRWGDHFEARVGSGARRILLLGHFDTVWPIGTIARLPCRVDGDRFTGPGSFDMKYGDLQAAWGLRLVVEAGALRDRTFVFFGNSEEEVGSPTSRPIIERLARESECVFVLEPSVGAAGAVKLWRKGVGMYRLEVEGVASHAGADPEQGRSAVLEMAHQIIDLHRLNDAAKGTTVNVGVVRGGTRPNVVAAHAEAEIDLRVRTADEARRADERILSRPTFVNGTTVRARGALNRPPMEETPASRRLYEKARRLAAEEEFDLPAGGTGGGSDGNFTAALGVPTLDGLGAVGDGGHADHEHVRVSTIAPRLAWFTRLLMEV</sequence>
<feature type="domain" description="Peptidase M20 dimerisation" evidence="6">
    <location>
        <begin position="204"/>
        <end position="293"/>
    </location>
</feature>
<dbReference type="PANTHER" id="PTHR43808:SF9">
    <property type="entry name" value="BLL0789 PROTEIN"/>
    <property type="match status" value="1"/>
</dbReference>
<dbReference type="InterPro" id="IPR017150">
    <property type="entry name" value="Pept_M20_glutamate_carboxypep"/>
</dbReference>
<dbReference type="GO" id="GO:0046872">
    <property type="term" value="F:metal ion binding"/>
    <property type="evidence" value="ECO:0007669"/>
    <property type="project" value="UniProtKB-KW"/>
</dbReference>
<protein>
    <submittedName>
        <fullName evidence="7">M20 family metallopeptidase</fullName>
    </submittedName>
</protein>
<dbReference type="InterPro" id="IPR001261">
    <property type="entry name" value="ArgE/DapE_CS"/>
</dbReference>
<evidence type="ECO:0000259" key="6">
    <source>
        <dbReference type="Pfam" id="PF07687"/>
    </source>
</evidence>
<dbReference type="EMBL" id="VBAN01000374">
    <property type="protein sequence ID" value="TMI78919.1"/>
    <property type="molecule type" value="Genomic_DNA"/>
</dbReference>
<accession>A0A537J5T5</accession>
<keyword evidence="3" id="KW-0378">Hydrolase</keyword>
<proteinExistence type="predicted"/>
<dbReference type="InterPro" id="IPR050072">
    <property type="entry name" value="Peptidase_M20A"/>
</dbReference>
<dbReference type="InterPro" id="IPR002933">
    <property type="entry name" value="Peptidase_M20"/>
</dbReference>
<dbReference type="CDD" id="cd03885">
    <property type="entry name" value="M20_CPDG2"/>
    <property type="match status" value="1"/>
</dbReference>
<dbReference type="SUPFAM" id="SSF53187">
    <property type="entry name" value="Zn-dependent exopeptidases"/>
    <property type="match status" value="1"/>
</dbReference>
<evidence type="ECO:0000313" key="8">
    <source>
        <dbReference type="Proteomes" id="UP000318093"/>
    </source>
</evidence>
<feature type="active site" evidence="5">
    <location>
        <position position="105"/>
    </location>
</feature>
<evidence type="ECO:0000256" key="4">
    <source>
        <dbReference type="ARBA" id="ARBA00022833"/>
    </source>
</evidence>
<dbReference type="PANTHER" id="PTHR43808">
    <property type="entry name" value="ACETYLORNITHINE DEACETYLASE"/>
    <property type="match status" value="1"/>
</dbReference>
<keyword evidence="4" id="KW-0862">Zinc</keyword>
<feature type="active site" description="Proton acceptor" evidence="5">
    <location>
        <position position="166"/>
    </location>
</feature>
<dbReference type="PIRSF" id="PIRSF037238">
    <property type="entry name" value="Carboxypeptidase_G2"/>
    <property type="match status" value="1"/>
</dbReference>
<dbReference type="InterPro" id="IPR011650">
    <property type="entry name" value="Peptidase_M20_dimer"/>
</dbReference>
<dbReference type="PROSITE" id="PS00758">
    <property type="entry name" value="ARGE_DAPE_CPG2_1"/>
    <property type="match status" value="1"/>
</dbReference>
<evidence type="ECO:0000313" key="7">
    <source>
        <dbReference type="EMBL" id="TMI78919.1"/>
    </source>
</evidence>
<organism evidence="7 8">
    <name type="scientific">Candidatus Segetimicrobium genomatis</name>
    <dbReference type="NCBI Taxonomy" id="2569760"/>
    <lineage>
        <taxon>Bacteria</taxon>
        <taxon>Bacillati</taxon>
        <taxon>Candidatus Sysuimicrobiota</taxon>
        <taxon>Candidatus Sysuimicrobiia</taxon>
        <taxon>Candidatus Sysuimicrobiales</taxon>
        <taxon>Candidatus Segetimicrobiaceae</taxon>
        <taxon>Candidatus Segetimicrobium</taxon>
    </lineage>
</organism>
<dbReference type="Gene3D" id="3.40.630.10">
    <property type="entry name" value="Zn peptidases"/>
    <property type="match status" value="1"/>
</dbReference>
<reference evidence="7 8" key="1">
    <citation type="journal article" date="2019" name="Nat. Microbiol.">
        <title>Mediterranean grassland soil C-N compound turnover is dependent on rainfall and depth, and is mediated by genomically divergent microorganisms.</title>
        <authorList>
            <person name="Diamond S."/>
            <person name="Andeer P.F."/>
            <person name="Li Z."/>
            <person name="Crits-Christoph A."/>
            <person name="Burstein D."/>
            <person name="Anantharaman K."/>
            <person name="Lane K.R."/>
            <person name="Thomas B.C."/>
            <person name="Pan C."/>
            <person name="Northen T.R."/>
            <person name="Banfield J.F."/>
        </authorList>
    </citation>
    <scope>NUCLEOTIDE SEQUENCE [LARGE SCALE GENOMIC DNA]</scope>
    <source>
        <strain evidence="7">NP_6</strain>
    </source>
</reference>
<dbReference type="Gene3D" id="3.30.70.360">
    <property type="match status" value="1"/>
</dbReference>
<evidence type="ECO:0000256" key="2">
    <source>
        <dbReference type="ARBA" id="ARBA00022723"/>
    </source>
</evidence>
<gene>
    <name evidence="7" type="ORF">E6H03_11215</name>
</gene>
<dbReference type="InterPro" id="IPR036264">
    <property type="entry name" value="Bact_exopeptidase_dim_dom"/>
</dbReference>
<dbReference type="SUPFAM" id="SSF55031">
    <property type="entry name" value="Bacterial exopeptidase dimerisation domain"/>
    <property type="match status" value="1"/>
</dbReference>
<dbReference type="Pfam" id="PF01546">
    <property type="entry name" value="Peptidase_M20"/>
    <property type="match status" value="1"/>
</dbReference>
<evidence type="ECO:0000256" key="1">
    <source>
        <dbReference type="ARBA" id="ARBA00001947"/>
    </source>
</evidence>
<dbReference type="Proteomes" id="UP000318093">
    <property type="component" value="Unassembled WGS sequence"/>
</dbReference>
<dbReference type="GO" id="GO:0016787">
    <property type="term" value="F:hydrolase activity"/>
    <property type="evidence" value="ECO:0007669"/>
    <property type="project" value="UniProtKB-KW"/>
</dbReference>
<evidence type="ECO:0000256" key="5">
    <source>
        <dbReference type="PIRSR" id="PIRSR037238-1"/>
    </source>
</evidence>
<keyword evidence="2" id="KW-0479">Metal-binding</keyword>
<comment type="cofactor">
    <cofactor evidence="1">
        <name>Zn(2+)</name>
        <dbReference type="ChEBI" id="CHEBI:29105"/>
    </cofactor>
</comment>